<protein>
    <submittedName>
        <fullName evidence="2">Uncharacterized protein</fullName>
    </submittedName>
</protein>
<evidence type="ECO:0000256" key="1">
    <source>
        <dbReference type="SAM" id="MobiDB-lite"/>
    </source>
</evidence>
<dbReference type="Gramene" id="OGLUM03G28880.1">
    <property type="protein sequence ID" value="OGLUM03G28880.1"/>
    <property type="gene ID" value="OGLUM03G28880"/>
</dbReference>
<dbReference type="EnsemblPlants" id="OGLUM03G28880.1">
    <property type="protein sequence ID" value="OGLUM03G28880.1"/>
    <property type="gene ID" value="OGLUM03G28880"/>
</dbReference>
<evidence type="ECO:0000313" key="3">
    <source>
        <dbReference type="Proteomes" id="UP000026961"/>
    </source>
</evidence>
<accession>A0A0D9ZBA3</accession>
<name>A0A0D9ZBA3_9ORYZ</name>
<keyword evidence="3" id="KW-1185">Reference proteome</keyword>
<organism evidence="2">
    <name type="scientific">Oryza glumipatula</name>
    <dbReference type="NCBI Taxonomy" id="40148"/>
    <lineage>
        <taxon>Eukaryota</taxon>
        <taxon>Viridiplantae</taxon>
        <taxon>Streptophyta</taxon>
        <taxon>Embryophyta</taxon>
        <taxon>Tracheophyta</taxon>
        <taxon>Spermatophyta</taxon>
        <taxon>Magnoliopsida</taxon>
        <taxon>Liliopsida</taxon>
        <taxon>Poales</taxon>
        <taxon>Poaceae</taxon>
        <taxon>BOP clade</taxon>
        <taxon>Oryzoideae</taxon>
        <taxon>Oryzeae</taxon>
        <taxon>Oryzinae</taxon>
        <taxon>Oryza</taxon>
    </lineage>
</organism>
<proteinExistence type="predicted"/>
<evidence type="ECO:0000313" key="2">
    <source>
        <dbReference type="EnsemblPlants" id="OGLUM03G28880.1"/>
    </source>
</evidence>
<reference evidence="2" key="2">
    <citation type="submission" date="2018-05" db="EMBL/GenBank/DDBJ databases">
        <title>OgluRS3 (Oryza glumaepatula Reference Sequence Version 3).</title>
        <authorList>
            <person name="Zhang J."/>
            <person name="Kudrna D."/>
            <person name="Lee S."/>
            <person name="Talag J."/>
            <person name="Welchert J."/>
            <person name="Wing R.A."/>
        </authorList>
    </citation>
    <scope>NUCLEOTIDE SEQUENCE [LARGE SCALE GENOMIC DNA]</scope>
</reference>
<reference evidence="2" key="1">
    <citation type="submission" date="2015-04" db="UniProtKB">
        <authorList>
            <consortium name="EnsemblPlants"/>
        </authorList>
    </citation>
    <scope>IDENTIFICATION</scope>
</reference>
<dbReference type="AlphaFoldDB" id="A0A0D9ZBA3"/>
<dbReference type="HOGENOM" id="CLU_848309_0_0_1"/>
<dbReference type="Proteomes" id="UP000026961">
    <property type="component" value="Chromosome 3"/>
</dbReference>
<feature type="compositionally biased region" description="Basic and acidic residues" evidence="1">
    <location>
        <begin position="316"/>
        <end position="328"/>
    </location>
</feature>
<feature type="region of interest" description="Disordered" evidence="1">
    <location>
        <begin position="299"/>
        <end position="328"/>
    </location>
</feature>
<sequence length="328" mass="35177">MSCRELTGASKSRRWCRRDRMEQISTNPGNAARQQTERDVLELFVGRAPVRSTEGPSSPVAHTSRALGLTNLKALSVLGSGTWGIVFHVVPADAATTAATTDAGTGCPPDVDPWLSRPSPAAPFPPRRCGHGQRHRVLDISVIDTGPLDMRAGGRGLVSLIRLAVSVIMEGQQGAPEQISRAVEREGPDAGTAVGAESWPPVPGGRVADDYRRWPPAPGDKTRGAAQPAGGACAKQEEWGDRRWDGSNAIWGRTGAARLGGKDHYLPRAGTGGEKQECEIKSENLSIAVIPDEVVSKLANNSKKSRSNATTWKVSMNRERKKEKEKDD</sequence>
<feature type="compositionally biased region" description="Polar residues" evidence="1">
    <location>
        <begin position="299"/>
        <end position="314"/>
    </location>
</feature>